<proteinExistence type="predicted"/>
<sequence length="90" mass="9764">MEEAEVKRRVDQMRRCPHDMVHYLDGAGNRKCGDCDAFVRPVPGAALVPRWMDPSFAEKFAGRGTSPPGGAPHPEPSSMALNLATVSSEL</sequence>
<dbReference type="KEGG" id="vg:15302116"/>
<dbReference type="EMBL" id="JX901189">
    <property type="protein sequence ID" value="AGI12341.1"/>
    <property type="molecule type" value="Genomic_DNA"/>
</dbReference>
<dbReference type="GeneID" id="15302116"/>
<evidence type="ECO:0000313" key="3">
    <source>
        <dbReference type="Proteomes" id="UP000012168"/>
    </source>
</evidence>
<protein>
    <submittedName>
        <fullName evidence="2">Uncharacterized protein</fullName>
    </submittedName>
</protein>
<name>M4W6T8_9CAUD</name>
<evidence type="ECO:0000313" key="2">
    <source>
        <dbReference type="EMBL" id="AGI12341.1"/>
    </source>
</evidence>
<dbReference type="RefSeq" id="YP_007869925.1">
    <property type="nucleotide sequence ID" value="NC_021063.1"/>
</dbReference>
<feature type="region of interest" description="Disordered" evidence="1">
    <location>
        <begin position="61"/>
        <end position="90"/>
    </location>
</feature>
<keyword evidence="3" id="KW-1185">Reference proteome</keyword>
<gene>
    <name evidence="2" type="ORF">FF47_69</name>
</gene>
<organism evidence="2 3">
    <name type="scientific">Mycobacterium phage FF47</name>
    <dbReference type="NCBI Taxonomy" id="1305710"/>
    <lineage>
        <taxon>Viruses</taxon>
        <taxon>Duplodnaviria</taxon>
        <taxon>Heunggongvirae</taxon>
        <taxon>Uroviricota</taxon>
        <taxon>Caudoviricetes</taxon>
        <taxon>Mapvirus</taxon>
        <taxon>Mapvirus Ff47</taxon>
    </lineage>
</organism>
<dbReference type="OrthoDB" id="36087at10239"/>
<reference evidence="2 3" key="1">
    <citation type="journal article" date="2014" name="Arch. Virol.">
        <title>Isolation and characterization of a novel bacteriophage against Mycobacterium avium subspecies paratuberculosis.</title>
        <authorList>
            <person name="Basra S."/>
            <person name="Anany H."/>
            <person name="Brovko L."/>
            <person name="Kropinski A.M."/>
            <person name="Griffiths M.W."/>
        </authorList>
    </citation>
    <scope>NUCLEOTIDE SEQUENCE [LARGE SCALE GENOMIC DNA]</scope>
</reference>
<evidence type="ECO:0000256" key="1">
    <source>
        <dbReference type="SAM" id="MobiDB-lite"/>
    </source>
</evidence>
<dbReference type="Proteomes" id="UP000012168">
    <property type="component" value="Segment"/>
</dbReference>
<accession>M4W6T8</accession>